<accession>A0A4E0QRH6</accession>
<dbReference type="Pfam" id="PF00814">
    <property type="entry name" value="TsaD"/>
    <property type="match status" value="1"/>
</dbReference>
<comment type="subcellular location">
    <subcellularLocation>
        <location evidence="1">Cytoplasm</location>
    </subcellularLocation>
</comment>
<dbReference type="GO" id="GO:0002949">
    <property type="term" value="P:tRNA threonylcarbamoyladenosine modification"/>
    <property type="evidence" value="ECO:0007669"/>
    <property type="project" value="InterPro"/>
</dbReference>
<dbReference type="InterPro" id="IPR043129">
    <property type="entry name" value="ATPase_NBD"/>
</dbReference>
<evidence type="ECO:0000256" key="4">
    <source>
        <dbReference type="ARBA" id="ARBA00022490"/>
    </source>
</evidence>
<dbReference type="AlphaFoldDB" id="A0A4E0QRH6"/>
<comment type="similarity">
    <text evidence="2">Belongs to the KAE1 / TsaD family. TsaB subfamily.</text>
</comment>
<dbReference type="SUPFAM" id="SSF53067">
    <property type="entry name" value="Actin-like ATPase domain"/>
    <property type="match status" value="2"/>
</dbReference>
<dbReference type="PANTHER" id="PTHR11735">
    <property type="entry name" value="TRNA N6-ADENOSINE THREONYLCARBAMOYLTRANSFERASE"/>
    <property type="match status" value="1"/>
</dbReference>
<proteinExistence type="inferred from homology"/>
<evidence type="ECO:0000256" key="2">
    <source>
        <dbReference type="ARBA" id="ARBA00010493"/>
    </source>
</evidence>
<evidence type="ECO:0000256" key="6">
    <source>
        <dbReference type="ARBA" id="ARBA00032446"/>
    </source>
</evidence>
<evidence type="ECO:0000259" key="7">
    <source>
        <dbReference type="Pfam" id="PF00814"/>
    </source>
</evidence>
<dbReference type="GO" id="GO:0006508">
    <property type="term" value="P:proteolysis"/>
    <property type="evidence" value="ECO:0007669"/>
    <property type="project" value="UniProtKB-KW"/>
</dbReference>
<dbReference type="FunFam" id="3.30.420.40:FF:000097">
    <property type="entry name" value="tRNA threonylcarbamoyladenosine biosynthesis protein TsaB"/>
    <property type="match status" value="1"/>
</dbReference>
<comment type="caution">
    <text evidence="8">The sequence shown here is derived from an EMBL/GenBank/DDBJ whole genome shotgun (WGS) entry which is preliminary data.</text>
</comment>
<dbReference type="Gene3D" id="3.30.420.40">
    <property type="match status" value="2"/>
</dbReference>
<protein>
    <recommendedName>
        <fullName evidence="3">tRNA threonylcarbamoyladenosine biosynthesis protein TsaB</fullName>
    </recommendedName>
    <alternativeName>
        <fullName evidence="6">t(6)A37 threonylcarbamoyladenosine biosynthesis protein TsaB</fullName>
    </alternativeName>
</protein>
<dbReference type="PANTHER" id="PTHR11735:SF11">
    <property type="entry name" value="TRNA THREONYLCARBAMOYLADENOSINE BIOSYNTHESIS PROTEIN TSAB"/>
    <property type="match status" value="1"/>
</dbReference>
<dbReference type="EMBL" id="JSZA02000029">
    <property type="protein sequence ID" value="TGO03277.1"/>
    <property type="molecule type" value="Genomic_DNA"/>
</dbReference>
<evidence type="ECO:0000256" key="1">
    <source>
        <dbReference type="ARBA" id="ARBA00004496"/>
    </source>
</evidence>
<name>A0A4E0QRH6_9GAMM</name>
<evidence type="ECO:0000256" key="3">
    <source>
        <dbReference type="ARBA" id="ARBA00019012"/>
    </source>
</evidence>
<evidence type="ECO:0000313" key="8">
    <source>
        <dbReference type="EMBL" id="TGO03277.1"/>
    </source>
</evidence>
<evidence type="ECO:0000256" key="5">
    <source>
        <dbReference type="ARBA" id="ARBA00022694"/>
    </source>
</evidence>
<keyword evidence="9" id="KW-1185">Reference proteome</keyword>
<dbReference type="GO" id="GO:0008233">
    <property type="term" value="F:peptidase activity"/>
    <property type="evidence" value="ECO:0007669"/>
    <property type="project" value="UniProtKB-KW"/>
</dbReference>
<reference evidence="8 9" key="1">
    <citation type="journal article" date="2016" name="Front. Microbiol.">
        <title>Single-Cell (Meta-)Genomics of a Dimorphic Candidatus Thiomargarita nelsonii Reveals Genomic Plasticity.</title>
        <authorList>
            <person name="Flood B.E."/>
            <person name="Fliss P."/>
            <person name="Jones D.S."/>
            <person name="Dick G.J."/>
            <person name="Jain S."/>
            <person name="Kaster A.K."/>
            <person name="Winkel M."/>
            <person name="Mussmann M."/>
            <person name="Bailey J."/>
        </authorList>
    </citation>
    <scope>NUCLEOTIDE SEQUENCE [LARGE SCALE GENOMIC DNA]</scope>
    <source>
        <strain evidence="8">Hydrate Ridge</strain>
    </source>
</reference>
<gene>
    <name evidence="8" type="ORF">PN36_09790</name>
</gene>
<dbReference type="CDD" id="cd24032">
    <property type="entry name" value="ASKHA_NBD_TsaB"/>
    <property type="match status" value="1"/>
</dbReference>
<dbReference type="NCBIfam" id="TIGR03725">
    <property type="entry name" value="T6A_YeaZ"/>
    <property type="match status" value="1"/>
</dbReference>
<dbReference type="Proteomes" id="UP000030428">
    <property type="component" value="Unassembled WGS sequence"/>
</dbReference>
<feature type="domain" description="Gcp-like" evidence="7">
    <location>
        <begin position="29"/>
        <end position="130"/>
    </location>
</feature>
<dbReference type="GO" id="GO:0005829">
    <property type="term" value="C:cytosol"/>
    <property type="evidence" value="ECO:0007669"/>
    <property type="project" value="TreeGrafter"/>
</dbReference>
<organism evidence="8 9">
    <name type="scientific">Candidatus Thiomargarita nelsonii</name>
    <dbReference type="NCBI Taxonomy" id="1003181"/>
    <lineage>
        <taxon>Bacteria</taxon>
        <taxon>Pseudomonadati</taxon>
        <taxon>Pseudomonadota</taxon>
        <taxon>Gammaproteobacteria</taxon>
        <taxon>Thiotrichales</taxon>
        <taxon>Thiotrichaceae</taxon>
        <taxon>Thiomargarita</taxon>
    </lineage>
</organism>
<sequence>MKLLAIDTTTDACSCALYLDGDIQDRSVIAPRQHTALILPMADELLHEAGLKPSQLEGVAFGRGPGSFTGLRIASGVAQGIAFAADIPVAPISSLAALAQAAYIENGAEKVLAAIDARMSEIYWGCYIIDKQGIMRLEGIENVGAPDKINLASREQWYGVGSAWTLYAEKLGVQHYQGDRYPQARAMIPLALAAFFEGQVVSAENALPVYLRNQVAARPR</sequence>
<evidence type="ECO:0000313" key="9">
    <source>
        <dbReference type="Proteomes" id="UP000030428"/>
    </source>
</evidence>
<keyword evidence="5" id="KW-0819">tRNA processing</keyword>
<keyword evidence="4" id="KW-0963">Cytoplasm</keyword>
<dbReference type="InterPro" id="IPR000905">
    <property type="entry name" value="Gcp-like_dom"/>
</dbReference>
<dbReference type="InterPro" id="IPR022496">
    <property type="entry name" value="T6A_TsaB"/>
</dbReference>